<dbReference type="AlphaFoldDB" id="A0A1I7XP00"/>
<proteinExistence type="predicted"/>
<name>A0A1I7XP00_HETBA</name>
<accession>A0A1I7XP00</accession>
<keyword evidence="1" id="KW-1185">Reference proteome</keyword>
<dbReference type="GO" id="GO:0008297">
    <property type="term" value="F:single-stranded DNA exodeoxyribonuclease activity"/>
    <property type="evidence" value="ECO:0007669"/>
    <property type="project" value="TreeGrafter"/>
</dbReference>
<organism evidence="1 2">
    <name type="scientific">Heterorhabditis bacteriophora</name>
    <name type="common">Entomopathogenic nematode worm</name>
    <dbReference type="NCBI Taxonomy" id="37862"/>
    <lineage>
        <taxon>Eukaryota</taxon>
        <taxon>Metazoa</taxon>
        <taxon>Ecdysozoa</taxon>
        <taxon>Nematoda</taxon>
        <taxon>Chromadorea</taxon>
        <taxon>Rhabditida</taxon>
        <taxon>Rhabditina</taxon>
        <taxon>Rhabditomorpha</taxon>
        <taxon>Strongyloidea</taxon>
        <taxon>Heterorhabditidae</taxon>
        <taxon>Heterorhabditis</taxon>
    </lineage>
</organism>
<dbReference type="WBParaSite" id="Hba_19203">
    <property type="protein sequence ID" value="Hba_19203"/>
    <property type="gene ID" value="Hba_19203"/>
</dbReference>
<evidence type="ECO:0000313" key="2">
    <source>
        <dbReference type="WBParaSite" id="Hba_19203"/>
    </source>
</evidence>
<reference evidence="2" key="1">
    <citation type="submission" date="2016-11" db="UniProtKB">
        <authorList>
            <consortium name="WormBaseParasite"/>
        </authorList>
    </citation>
    <scope>IDENTIFICATION</scope>
</reference>
<protein>
    <submittedName>
        <fullName evidence="2">PDDEXK_1 domain-containing protein</fullName>
    </submittedName>
</protein>
<evidence type="ECO:0000313" key="1">
    <source>
        <dbReference type="Proteomes" id="UP000095283"/>
    </source>
</evidence>
<dbReference type="GO" id="GO:0006264">
    <property type="term" value="P:mitochondrial DNA replication"/>
    <property type="evidence" value="ECO:0007669"/>
    <property type="project" value="TreeGrafter"/>
</dbReference>
<dbReference type="Proteomes" id="UP000095283">
    <property type="component" value="Unplaced"/>
</dbReference>
<dbReference type="PANTHER" id="PTHR31340:SF3">
    <property type="entry name" value="MITOCHONDRIAL GENOME MAINTENANCE EXONUCLEASE 1"/>
    <property type="match status" value="1"/>
</dbReference>
<dbReference type="PANTHER" id="PTHR31340">
    <property type="entry name" value="MITOCHONDRIAL GENOME MAINTENANCE EXONUCLEASE 1"/>
    <property type="match status" value="1"/>
</dbReference>
<sequence>MVNVVMGGAAAAMGSGTRSTICSMGCSRSSCTYFTSHQKSTGIVGRGPSDVICSSNYILKPSTRCSIRTNISGRLPSVSLIQSCTEEKSALLRWQEKMIKEIGLTNFRRWNKERLYAGTCMHNSVAKLLKIYADDGKLPSEGTILFDPDSSTLCVEQCVIHHDLMYKGRFDAVLRYKDAVFMIDWKTSTANSAVAKNISLSNKLESLYGYPQQVAAYTAAFNSDPTYVDREQISCGAVVLAYESGEEAKVIEINSKELEA</sequence>
<dbReference type="GO" id="GO:0005739">
    <property type="term" value="C:mitochondrion"/>
    <property type="evidence" value="ECO:0007669"/>
    <property type="project" value="TreeGrafter"/>
</dbReference>